<protein>
    <recommendedName>
        <fullName evidence="4">Peptidyl-prolyl cis-trans isomerase</fullName>
        <shortName evidence="4">PPIase</shortName>
        <ecNumber evidence="4">5.2.1.8</ecNumber>
    </recommendedName>
</protein>
<dbReference type="PANTHER" id="PTHR45625:SF4">
    <property type="entry name" value="PEPTIDYLPROLYL ISOMERASE DOMAIN AND WD REPEAT-CONTAINING PROTEIN 1"/>
    <property type="match status" value="1"/>
</dbReference>
<comment type="function">
    <text evidence="4">PPIases accelerate the folding of proteins. It catalyzes the cis-trans isomerization of proline imidic peptide bonds in oligopeptides.</text>
</comment>
<dbReference type="Gene3D" id="2.40.100.10">
    <property type="entry name" value="Cyclophilin-like"/>
    <property type="match status" value="1"/>
</dbReference>
<keyword evidence="7" id="KW-1185">Reference proteome</keyword>
<dbReference type="InterPro" id="IPR020892">
    <property type="entry name" value="Cyclophilin-type_PPIase_CS"/>
</dbReference>
<dbReference type="InterPro" id="IPR002130">
    <property type="entry name" value="Cyclophilin-type_PPIase_dom"/>
</dbReference>
<dbReference type="PROSITE" id="PS50072">
    <property type="entry name" value="CSA_PPIASE_2"/>
    <property type="match status" value="1"/>
</dbReference>
<feature type="domain" description="PPIase cyclophilin-type" evidence="5">
    <location>
        <begin position="89"/>
        <end position="237"/>
    </location>
</feature>
<evidence type="ECO:0000256" key="4">
    <source>
        <dbReference type="RuleBase" id="RU363019"/>
    </source>
</evidence>
<dbReference type="PRINTS" id="PR00153">
    <property type="entry name" value="CSAPPISMRASE"/>
</dbReference>
<gene>
    <name evidence="6" type="ORF">GCM10009117_14220</name>
</gene>
<comment type="similarity">
    <text evidence="1 4">Belongs to the cyclophilin-type PPIase family.</text>
</comment>
<accession>A0ABN1MGJ7</accession>
<proteinExistence type="inferred from homology"/>
<dbReference type="InterPro" id="IPR044666">
    <property type="entry name" value="Cyclophilin_A-like"/>
</dbReference>
<dbReference type="EMBL" id="BAAAFG010000014">
    <property type="protein sequence ID" value="GAA0872275.1"/>
    <property type="molecule type" value="Genomic_DNA"/>
</dbReference>
<dbReference type="EC" id="5.2.1.8" evidence="4"/>
<dbReference type="SUPFAM" id="SSF50891">
    <property type="entry name" value="Cyclophilin-like"/>
    <property type="match status" value="1"/>
</dbReference>
<keyword evidence="3 4" id="KW-0413">Isomerase</keyword>
<evidence type="ECO:0000256" key="3">
    <source>
        <dbReference type="ARBA" id="ARBA00023235"/>
    </source>
</evidence>
<keyword evidence="2 4" id="KW-0697">Rotamase</keyword>
<dbReference type="PROSITE" id="PS51257">
    <property type="entry name" value="PROKAR_LIPOPROTEIN"/>
    <property type="match status" value="1"/>
</dbReference>
<dbReference type="InterPro" id="IPR029000">
    <property type="entry name" value="Cyclophilin-like_dom_sf"/>
</dbReference>
<comment type="catalytic activity">
    <reaction evidence="4">
        <text>[protein]-peptidylproline (omega=180) = [protein]-peptidylproline (omega=0)</text>
        <dbReference type="Rhea" id="RHEA:16237"/>
        <dbReference type="Rhea" id="RHEA-COMP:10747"/>
        <dbReference type="Rhea" id="RHEA-COMP:10748"/>
        <dbReference type="ChEBI" id="CHEBI:83833"/>
        <dbReference type="ChEBI" id="CHEBI:83834"/>
        <dbReference type="EC" id="5.2.1.8"/>
    </reaction>
</comment>
<evidence type="ECO:0000259" key="5">
    <source>
        <dbReference type="PROSITE" id="PS50072"/>
    </source>
</evidence>
<name>A0ABN1MGJ7_9FLAO</name>
<evidence type="ECO:0000313" key="7">
    <source>
        <dbReference type="Proteomes" id="UP001500507"/>
    </source>
</evidence>
<dbReference type="Proteomes" id="UP001500507">
    <property type="component" value="Unassembled WGS sequence"/>
</dbReference>
<organism evidence="6 7">
    <name type="scientific">Gangjinia marincola</name>
    <dbReference type="NCBI Taxonomy" id="578463"/>
    <lineage>
        <taxon>Bacteria</taxon>
        <taxon>Pseudomonadati</taxon>
        <taxon>Bacteroidota</taxon>
        <taxon>Flavobacteriia</taxon>
        <taxon>Flavobacteriales</taxon>
        <taxon>Flavobacteriaceae</taxon>
        <taxon>Gangjinia</taxon>
    </lineage>
</organism>
<dbReference type="PROSITE" id="PS00170">
    <property type="entry name" value="CSA_PPIASE_1"/>
    <property type="match status" value="1"/>
</dbReference>
<evidence type="ECO:0000256" key="2">
    <source>
        <dbReference type="ARBA" id="ARBA00023110"/>
    </source>
</evidence>
<evidence type="ECO:0000256" key="1">
    <source>
        <dbReference type="ARBA" id="ARBA00007365"/>
    </source>
</evidence>
<evidence type="ECO:0000313" key="6">
    <source>
        <dbReference type="EMBL" id="GAA0872275.1"/>
    </source>
</evidence>
<reference evidence="6 7" key="1">
    <citation type="journal article" date="2019" name="Int. J. Syst. Evol. Microbiol.">
        <title>The Global Catalogue of Microorganisms (GCM) 10K type strain sequencing project: providing services to taxonomists for standard genome sequencing and annotation.</title>
        <authorList>
            <consortium name="The Broad Institute Genomics Platform"/>
            <consortium name="The Broad Institute Genome Sequencing Center for Infectious Disease"/>
            <person name="Wu L."/>
            <person name="Ma J."/>
        </authorList>
    </citation>
    <scope>NUCLEOTIDE SEQUENCE [LARGE SCALE GENOMIC DNA]</scope>
    <source>
        <strain evidence="6 7">JCM 16082</strain>
    </source>
</reference>
<dbReference type="Pfam" id="PF00160">
    <property type="entry name" value="Pro_isomerase"/>
    <property type="match status" value="1"/>
</dbReference>
<dbReference type="CDD" id="cd00317">
    <property type="entry name" value="cyclophilin"/>
    <property type="match status" value="1"/>
</dbReference>
<sequence>MSLNLRLISVIVTLLFLSSCEDSKSKSKPLEATSKKVDTLTTDTKTVEVEKVEPQPNYLAWEKVSQEELKPFLEEYAEENPEMNIRIITSLGNIDVQLYPETVWHRANFIRLAKLGYFNETFFHRVVPNFVIQGGNSDKVITAKMRSQLGKYLIPAEFYPAYRHHRGAFAAAKYTEQNMSKASSPYEFYIVQPKSGAHHLDDEHTVFGRVIRGMDVVDQIAQLPTDEGEWPMRNVFIDVEVLE</sequence>
<dbReference type="PANTHER" id="PTHR45625">
    <property type="entry name" value="PEPTIDYL-PROLYL CIS-TRANS ISOMERASE-RELATED"/>
    <property type="match status" value="1"/>
</dbReference>
<comment type="caution">
    <text evidence="6">The sequence shown here is derived from an EMBL/GenBank/DDBJ whole genome shotgun (WGS) entry which is preliminary data.</text>
</comment>
<dbReference type="RefSeq" id="WP_343765325.1">
    <property type="nucleotide sequence ID" value="NZ_BAAAFG010000014.1"/>
</dbReference>